<dbReference type="RefSeq" id="XP_018270705.1">
    <property type="nucleotide sequence ID" value="XM_018414363.1"/>
</dbReference>
<dbReference type="AlphaFoldDB" id="A0A194S5G4"/>
<dbReference type="Proteomes" id="UP000053890">
    <property type="component" value="Unassembled WGS sequence"/>
</dbReference>
<gene>
    <name evidence="1" type="ORF">RHOBADRAFT_44171</name>
</gene>
<accession>A0A194S5G4</accession>
<sequence length="274" mass="30883">MSRASMPTPEHLAQQQANHLFPLALVGEMQRLEPRLGHAFDARTYRQGVELANRLDLAVHINRLCSFFGRYCIHPQARDGMDPYELTRDKVFVLGGQALDDNPTVVVVPAFDELVHVVRRLEKDSFLRFSIPHPAALDERTGPLRPRCYIAGPVPLPHDSQNARFGQSTPERRSVTWQTRFINGEFGARNAPYQIDSDAEALERVPEARTRLLGYERPEGLRVIWTLVSPHDADVAADAEGKPSNKSATWSLELEVPGQPMAVYRVIFSQEGPW</sequence>
<evidence type="ECO:0000313" key="1">
    <source>
        <dbReference type="EMBL" id="KPV74656.1"/>
    </source>
</evidence>
<keyword evidence="2" id="KW-1185">Reference proteome</keyword>
<protein>
    <submittedName>
        <fullName evidence="1">Uncharacterized protein</fullName>
    </submittedName>
</protein>
<organism evidence="1 2">
    <name type="scientific">Rhodotorula graminis (strain WP1)</name>
    <dbReference type="NCBI Taxonomy" id="578459"/>
    <lineage>
        <taxon>Eukaryota</taxon>
        <taxon>Fungi</taxon>
        <taxon>Dikarya</taxon>
        <taxon>Basidiomycota</taxon>
        <taxon>Pucciniomycotina</taxon>
        <taxon>Microbotryomycetes</taxon>
        <taxon>Sporidiobolales</taxon>
        <taxon>Sporidiobolaceae</taxon>
        <taxon>Rhodotorula</taxon>
    </lineage>
</organism>
<proteinExistence type="predicted"/>
<name>A0A194S5G4_RHOGW</name>
<evidence type="ECO:0000313" key="2">
    <source>
        <dbReference type="Proteomes" id="UP000053890"/>
    </source>
</evidence>
<dbReference type="EMBL" id="KQ474079">
    <property type="protein sequence ID" value="KPV74656.1"/>
    <property type="molecule type" value="Genomic_DNA"/>
</dbReference>
<reference evidence="1 2" key="1">
    <citation type="journal article" date="2015" name="Front. Microbiol.">
        <title>Genome sequence of the plant growth promoting endophytic yeast Rhodotorula graminis WP1.</title>
        <authorList>
            <person name="Firrincieli A."/>
            <person name="Otillar R."/>
            <person name="Salamov A."/>
            <person name="Schmutz J."/>
            <person name="Khan Z."/>
            <person name="Redman R.S."/>
            <person name="Fleck N.D."/>
            <person name="Lindquist E."/>
            <person name="Grigoriev I.V."/>
            <person name="Doty S.L."/>
        </authorList>
    </citation>
    <scope>NUCLEOTIDE SEQUENCE [LARGE SCALE GENOMIC DNA]</scope>
    <source>
        <strain evidence="1 2">WP1</strain>
    </source>
</reference>
<dbReference type="GeneID" id="28974811"/>